<evidence type="ECO:0000256" key="5">
    <source>
        <dbReference type="ARBA" id="ARBA00022970"/>
    </source>
</evidence>
<evidence type="ECO:0000256" key="1">
    <source>
        <dbReference type="ARBA" id="ARBA00005417"/>
    </source>
</evidence>
<evidence type="ECO:0000313" key="7">
    <source>
        <dbReference type="EMBL" id="MBI3015842.1"/>
    </source>
</evidence>
<dbReference type="AlphaFoldDB" id="A0A932GS24"/>
<dbReference type="InterPro" id="IPR052156">
    <property type="entry name" value="BCAA_Transport_ATP-bd_LivF"/>
</dbReference>
<evidence type="ECO:0000256" key="3">
    <source>
        <dbReference type="ARBA" id="ARBA00022741"/>
    </source>
</evidence>
<feature type="domain" description="ABC transporter" evidence="6">
    <location>
        <begin position="8"/>
        <end position="235"/>
    </location>
</feature>
<dbReference type="PANTHER" id="PTHR43820:SF2">
    <property type="entry name" value="ABC TRANSPORTER ATP-BINDING PROTEIN"/>
    <property type="match status" value="1"/>
</dbReference>
<dbReference type="GO" id="GO:0016887">
    <property type="term" value="F:ATP hydrolysis activity"/>
    <property type="evidence" value="ECO:0007669"/>
    <property type="project" value="InterPro"/>
</dbReference>
<dbReference type="GO" id="GO:0005524">
    <property type="term" value="F:ATP binding"/>
    <property type="evidence" value="ECO:0007669"/>
    <property type="project" value="UniProtKB-KW"/>
</dbReference>
<comment type="caution">
    <text evidence="7">The sequence shown here is derived from an EMBL/GenBank/DDBJ whole genome shotgun (WGS) entry which is preliminary data.</text>
</comment>
<protein>
    <submittedName>
        <fullName evidence="7">ABC transporter ATP-binding protein</fullName>
    </submittedName>
</protein>
<gene>
    <name evidence="7" type="ORF">HYY65_12490</name>
</gene>
<name>A0A932GS24_UNCTE</name>
<dbReference type="PROSITE" id="PS00211">
    <property type="entry name" value="ABC_TRANSPORTER_1"/>
    <property type="match status" value="1"/>
</dbReference>
<dbReference type="InterPro" id="IPR027417">
    <property type="entry name" value="P-loop_NTPase"/>
</dbReference>
<dbReference type="InterPro" id="IPR017871">
    <property type="entry name" value="ABC_transporter-like_CS"/>
</dbReference>
<dbReference type="GO" id="GO:0015658">
    <property type="term" value="F:branched-chain amino acid transmembrane transporter activity"/>
    <property type="evidence" value="ECO:0007669"/>
    <property type="project" value="TreeGrafter"/>
</dbReference>
<evidence type="ECO:0000256" key="4">
    <source>
        <dbReference type="ARBA" id="ARBA00022840"/>
    </source>
</evidence>
<keyword evidence="2" id="KW-0813">Transport</keyword>
<dbReference type="InterPro" id="IPR003439">
    <property type="entry name" value="ABC_transporter-like_ATP-bd"/>
</dbReference>
<keyword evidence="3" id="KW-0547">Nucleotide-binding</keyword>
<dbReference type="CDD" id="cd03224">
    <property type="entry name" value="ABC_TM1139_LivF_branched"/>
    <property type="match status" value="1"/>
</dbReference>
<dbReference type="Gene3D" id="3.40.50.300">
    <property type="entry name" value="P-loop containing nucleotide triphosphate hydrolases"/>
    <property type="match status" value="1"/>
</dbReference>
<dbReference type="SUPFAM" id="SSF52540">
    <property type="entry name" value="P-loop containing nucleoside triphosphate hydrolases"/>
    <property type="match status" value="1"/>
</dbReference>
<evidence type="ECO:0000256" key="2">
    <source>
        <dbReference type="ARBA" id="ARBA00022448"/>
    </source>
</evidence>
<dbReference type="PROSITE" id="PS50893">
    <property type="entry name" value="ABC_TRANSPORTER_2"/>
    <property type="match status" value="1"/>
</dbReference>
<reference evidence="7" key="1">
    <citation type="submission" date="2020-07" db="EMBL/GenBank/DDBJ databases">
        <title>Huge and variable diversity of episymbiotic CPR bacteria and DPANN archaea in groundwater ecosystems.</title>
        <authorList>
            <person name="He C.Y."/>
            <person name="Keren R."/>
            <person name="Whittaker M."/>
            <person name="Farag I.F."/>
            <person name="Doudna J."/>
            <person name="Cate J.H.D."/>
            <person name="Banfield J.F."/>
        </authorList>
    </citation>
    <scope>NUCLEOTIDE SEQUENCE</scope>
    <source>
        <strain evidence="7">NC_groundwater_717_Ag_S-0.2um_59_8</strain>
    </source>
</reference>
<dbReference type="EMBL" id="JACPSX010000240">
    <property type="protein sequence ID" value="MBI3015842.1"/>
    <property type="molecule type" value="Genomic_DNA"/>
</dbReference>
<dbReference type="PANTHER" id="PTHR43820">
    <property type="entry name" value="HIGH-AFFINITY BRANCHED-CHAIN AMINO ACID TRANSPORT ATP-BINDING PROTEIN LIVF"/>
    <property type="match status" value="1"/>
</dbReference>
<dbReference type="InterPro" id="IPR003593">
    <property type="entry name" value="AAA+_ATPase"/>
</dbReference>
<comment type="similarity">
    <text evidence="1">Belongs to the ABC transporter superfamily.</text>
</comment>
<evidence type="ECO:0000259" key="6">
    <source>
        <dbReference type="PROSITE" id="PS50893"/>
    </source>
</evidence>
<dbReference type="GO" id="GO:0015807">
    <property type="term" value="P:L-amino acid transport"/>
    <property type="evidence" value="ECO:0007669"/>
    <property type="project" value="TreeGrafter"/>
</dbReference>
<evidence type="ECO:0000313" key="8">
    <source>
        <dbReference type="Proteomes" id="UP000741360"/>
    </source>
</evidence>
<accession>A0A932GS24</accession>
<keyword evidence="5" id="KW-0029">Amino-acid transport</keyword>
<proteinExistence type="inferred from homology"/>
<dbReference type="Pfam" id="PF00005">
    <property type="entry name" value="ABC_tran"/>
    <property type="match status" value="1"/>
</dbReference>
<organism evidence="7 8">
    <name type="scientific">Tectimicrobiota bacterium</name>
    <dbReference type="NCBI Taxonomy" id="2528274"/>
    <lineage>
        <taxon>Bacteria</taxon>
        <taxon>Pseudomonadati</taxon>
        <taxon>Nitrospinota/Tectimicrobiota group</taxon>
        <taxon>Candidatus Tectimicrobiota</taxon>
    </lineage>
</organism>
<dbReference type="SMART" id="SM00382">
    <property type="entry name" value="AAA"/>
    <property type="match status" value="1"/>
</dbReference>
<dbReference type="Proteomes" id="UP000741360">
    <property type="component" value="Unassembled WGS sequence"/>
</dbReference>
<keyword evidence="4 7" id="KW-0067">ATP-binding</keyword>
<sequence length="235" mass="25878">MAAVQLVLQAQDVHTYYGHSHVLQGVSLQILEGQIVALLGRNGVGKTTFVRSVIGFTPPLRGRISLFGRDVTRLSPERRARLGLGLIPQGRRVFRSLTVEENIEVAARGEGGTSLQDLMEIFPNLNERLRVRAGKLSGGEQQMVAIARGLRTTPRLLLMDEPSEGLAPLLVQKLTELIRQIRADGVSILLVEQNLPLALEVADFVYIMERGRVVYQGLPEQLARDLQAQSAFLGI</sequence>